<dbReference type="PANTHER" id="PTHR11782:SF121">
    <property type="entry name" value="NUCLEOSIDE-DIPHOSPHATASE MIG-23"/>
    <property type="match status" value="1"/>
</dbReference>
<proteinExistence type="inferred from homology"/>
<keyword evidence="6" id="KW-0812">Transmembrane</keyword>
<evidence type="ECO:0000256" key="3">
    <source>
        <dbReference type="PIRSR" id="PIRSR600407-1"/>
    </source>
</evidence>
<organism evidence="7 8">
    <name type="scientific">Leptotrombidium deliense</name>
    <dbReference type="NCBI Taxonomy" id="299467"/>
    <lineage>
        <taxon>Eukaryota</taxon>
        <taxon>Metazoa</taxon>
        <taxon>Ecdysozoa</taxon>
        <taxon>Arthropoda</taxon>
        <taxon>Chelicerata</taxon>
        <taxon>Arachnida</taxon>
        <taxon>Acari</taxon>
        <taxon>Acariformes</taxon>
        <taxon>Trombidiformes</taxon>
        <taxon>Prostigmata</taxon>
        <taxon>Anystina</taxon>
        <taxon>Parasitengona</taxon>
        <taxon>Trombiculoidea</taxon>
        <taxon>Trombiculidae</taxon>
        <taxon>Leptotrombidium</taxon>
    </lineage>
</organism>
<dbReference type="PROSITE" id="PS01238">
    <property type="entry name" value="GDA1_CD39_NTPASE"/>
    <property type="match status" value="1"/>
</dbReference>
<dbReference type="GO" id="GO:0005794">
    <property type="term" value="C:Golgi apparatus"/>
    <property type="evidence" value="ECO:0007669"/>
    <property type="project" value="TreeGrafter"/>
</dbReference>
<feature type="active site" description="Proton acceptor" evidence="3">
    <location>
        <position position="209"/>
    </location>
</feature>
<dbReference type="InterPro" id="IPR000407">
    <property type="entry name" value="GDA1_CD39_NTPase"/>
</dbReference>
<keyword evidence="4" id="KW-0067">ATP-binding</keyword>
<dbReference type="CDD" id="cd24045">
    <property type="entry name" value="ASKHA_NBD_NTPDase4-like"/>
    <property type="match status" value="1"/>
</dbReference>
<gene>
    <name evidence="7" type="ORF">B4U80_03519</name>
</gene>
<dbReference type="STRING" id="299467.A0A443SHV3"/>
<sequence>MIYHNKSQVKVTHYLRPLQRLFTGKLRLVALLTVFAFTVIYLVKSLQTSNTSNVEVMLNVYEYAENVQIMKDKLHYAIVIDAGSSGSRVHIYTWPPHSGDTRQLLNIKMLKDSYGKDIYEKITPGLSSCGEKPNTAFEYISPLLKFAEKHIPADKHRQTPLFILATAGMRLLPLTQQEAILKNLRDEIPRNYTFMFSPNYVEVITGKEEGIYSWIAVNYLLDRFDHTTKSQSLVAINLGNKITTRPRTVGMLEMGGASMQIAFEIISKYDLQELKERQPVTKNVLSEFNLGCLSHDEDHNYLVYVTTYLGLGANVAQEAYARSLLADHIALTSSLGSPTTVLSTQNPITLSDPCMVLHSIRNSSIKADSGRVYSVVFKGTGDWEYCEQKLEKLINPERESSLNCKVNVSCPLTKLRETVVPFASNAEFYGFSELWYSMEDVLRLGGQYNYDKLKKAASEYCKTEWTVLQDRYQKHLYPLADEDRLQTECFKSAWIATVLHKGFKMPKTYNHYKSSLNINHNQVQWTLGALLYRTRFFPLRAIEKNNINNEQHSITVSMNYLNQILFLLCMSAVVACIVIYLRHLHQMINQSVDFTKSSTNYDLLSVQVDKMPLIDAREM</sequence>
<dbReference type="GO" id="GO:0045134">
    <property type="term" value="F:UDP phosphatase activity"/>
    <property type="evidence" value="ECO:0007669"/>
    <property type="project" value="TreeGrafter"/>
</dbReference>
<evidence type="ECO:0000313" key="7">
    <source>
        <dbReference type="EMBL" id="RWS27065.1"/>
    </source>
</evidence>
<dbReference type="PANTHER" id="PTHR11782">
    <property type="entry name" value="ADENOSINE/GUANOSINE DIPHOSPHATASE"/>
    <property type="match status" value="1"/>
</dbReference>
<keyword evidence="6" id="KW-1133">Transmembrane helix</keyword>
<comment type="similarity">
    <text evidence="1 5">Belongs to the GDA1/CD39 NTPase family.</text>
</comment>
<evidence type="ECO:0000256" key="6">
    <source>
        <dbReference type="SAM" id="Phobius"/>
    </source>
</evidence>
<feature type="transmembrane region" description="Helical" evidence="6">
    <location>
        <begin position="26"/>
        <end position="43"/>
    </location>
</feature>
<reference evidence="7 8" key="1">
    <citation type="journal article" date="2018" name="Gigascience">
        <title>Genomes of trombidid mites reveal novel predicted allergens and laterally-transferred genes associated with secondary metabolism.</title>
        <authorList>
            <person name="Dong X."/>
            <person name="Chaisiri K."/>
            <person name="Xia D."/>
            <person name="Armstrong S.D."/>
            <person name="Fang Y."/>
            <person name="Donnelly M.J."/>
            <person name="Kadowaki T."/>
            <person name="McGarry J.W."/>
            <person name="Darby A.C."/>
            <person name="Makepeace B.L."/>
        </authorList>
    </citation>
    <scope>NUCLEOTIDE SEQUENCE [LARGE SCALE GENOMIC DNA]</scope>
    <source>
        <strain evidence="7">UoL-UT</strain>
    </source>
</reference>
<dbReference type="EMBL" id="NCKV01002273">
    <property type="protein sequence ID" value="RWS27065.1"/>
    <property type="molecule type" value="Genomic_DNA"/>
</dbReference>
<dbReference type="Pfam" id="PF01150">
    <property type="entry name" value="GDA1_CD39"/>
    <property type="match status" value="1"/>
</dbReference>
<dbReference type="GO" id="GO:0005524">
    <property type="term" value="F:ATP binding"/>
    <property type="evidence" value="ECO:0007669"/>
    <property type="project" value="UniProtKB-KW"/>
</dbReference>
<dbReference type="Gene3D" id="3.30.420.150">
    <property type="entry name" value="Exopolyphosphatase. Domain 2"/>
    <property type="match status" value="1"/>
</dbReference>
<dbReference type="Gene3D" id="3.30.420.40">
    <property type="match status" value="1"/>
</dbReference>
<dbReference type="GO" id="GO:0046036">
    <property type="term" value="P:CTP metabolic process"/>
    <property type="evidence" value="ECO:0007669"/>
    <property type="project" value="TreeGrafter"/>
</dbReference>
<dbReference type="OrthoDB" id="6372431at2759"/>
<dbReference type="GO" id="GO:0004382">
    <property type="term" value="F:GDP phosphatase activity"/>
    <property type="evidence" value="ECO:0007669"/>
    <property type="project" value="TreeGrafter"/>
</dbReference>
<dbReference type="GO" id="GO:0017111">
    <property type="term" value="F:ribonucleoside triphosphate phosphatase activity"/>
    <property type="evidence" value="ECO:0007669"/>
    <property type="project" value="TreeGrafter"/>
</dbReference>
<dbReference type="VEuPathDB" id="VectorBase:LDEU004974"/>
<name>A0A443SHV3_9ACAR</name>
<dbReference type="GO" id="GO:0016020">
    <property type="term" value="C:membrane"/>
    <property type="evidence" value="ECO:0007669"/>
    <property type="project" value="TreeGrafter"/>
</dbReference>
<evidence type="ECO:0000256" key="5">
    <source>
        <dbReference type="RuleBase" id="RU003833"/>
    </source>
</evidence>
<accession>A0A443SHV3</accession>
<comment type="caution">
    <text evidence="7">The sequence shown here is derived from an EMBL/GenBank/DDBJ whole genome shotgun (WGS) entry which is preliminary data.</text>
</comment>
<evidence type="ECO:0000256" key="2">
    <source>
        <dbReference type="ARBA" id="ARBA00022801"/>
    </source>
</evidence>
<dbReference type="Proteomes" id="UP000288716">
    <property type="component" value="Unassembled WGS sequence"/>
</dbReference>
<keyword evidence="6" id="KW-0472">Membrane</keyword>
<keyword evidence="4" id="KW-0547">Nucleotide-binding</keyword>
<feature type="transmembrane region" description="Helical" evidence="6">
    <location>
        <begin position="560"/>
        <end position="581"/>
    </location>
</feature>
<evidence type="ECO:0000313" key="8">
    <source>
        <dbReference type="Proteomes" id="UP000288716"/>
    </source>
</evidence>
<evidence type="ECO:0000256" key="4">
    <source>
        <dbReference type="PIRSR" id="PIRSR600407-2"/>
    </source>
</evidence>
<dbReference type="GO" id="GO:0006256">
    <property type="term" value="P:UDP catabolic process"/>
    <property type="evidence" value="ECO:0007669"/>
    <property type="project" value="TreeGrafter"/>
</dbReference>
<keyword evidence="8" id="KW-1185">Reference proteome</keyword>
<evidence type="ECO:0000256" key="1">
    <source>
        <dbReference type="ARBA" id="ARBA00009283"/>
    </source>
</evidence>
<dbReference type="AlphaFoldDB" id="A0A443SHV3"/>
<feature type="binding site" evidence="4">
    <location>
        <begin position="256"/>
        <end position="260"/>
    </location>
    <ligand>
        <name>ATP</name>
        <dbReference type="ChEBI" id="CHEBI:30616"/>
    </ligand>
</feature>
<keyword evidence="2 5" id="KW-0378">Hydrolase</keyword>
<protein>
    <submittedName>
        <fullName evidence="7">Ectonucleoside triphosphate diphosphohydrolase 7-like protein</fullName>
    </submittedName>
</protein>